<organism evidence="1 2">
    <name type="scientific">Williamsia deligens</name>
    <dbReference type="NCBI Taxonomy" id="321325"/>
    <lineage>
        <taxon>Bacteria</taxon>
        <taxon>Bacillati</taxon>
        <taxon>Actinomycetota</taxon>
        <taxon>Actinomycetes</taxon>
        <taxon>Mycobacteriales</taxon>
        <taxon>Nocardiaceae</taxon>
        <taxon>Williamsia</taxon>
    </lineage>
</organism>
<gene>
    <name evidence="1" type="ORF">ACFQ04_08985</name>
</gene>
<evidence type="ECO:0000313" key="2">
    <source>
        <dbReference type="Proteomes" id="UP001597068"/>
    </source>
</evidence>
<sequence>MNVAISGQPFTATIARADARSITLFPRSIGTAAGSRSSIAILMQSVTLTDLCMSTVAHVPVVGDVTMFLRVPGTGTTADRIVADVSDLGGSIGVRDTHLGVDVSTVGEVKGVATAGIVAGGSVMTTARLTGLSFTAEQLSMRRFDLDVRRGSHTC</sequence>
<dbReference type="RefSeq" id="WP_253646215.1">
    <property type="nucleotide sequence ID" value="NZ_BAAAMO010000002.1"/>
</dbReference>
<protein>
    <submittedName>
        <fullName evidence="1">DUF6230 family protein</fullName>
    </submittedName>
</protein>
<name>A0ABW3G5Q2_9NOCA</name>
<dbReference type="Proteomes" id="UP001597068">
    <property type="component" value="Unassembled WGS sequence"/>
</dbReference>
<proteinExistence type="predicted"/>
<dbReference type="EMBL" id="JBHTIL010000001">
    <property type="protein sequence ID" value="MFD0925869.1"/>
    <property type="molecule type" value="Genomic_DNA"/>
</dbReference>
<accession>A0ABW3G5Q2</accession>
<evidence type="ECO:0000313" key="1">
    <source>
        <dbReference type="EMBL" id="MFD0925869.1"/>
    </source>
</evidence>
<reference evidence="2" key="1">
    <citation type="journal article" date="2019" name="Int. J. Syst. Evol. Microbiol.">
        <title>The Global Catalogue of Microorganisms (GCM) 10K type strain sequencing project: providing services to taxonomists for standard genome sequencing and annotation.</title>
        <authorList>
            <consortium name="The Broad Institute Genomics Platform"/>
            <consortium name="The Broad Institute Genome Sequencing Center for Infectious Disease"/>
            <person name="Wu L."/>
            <person name="Ma J."/>
        </authorList>
    </citation>
    <scope>NUCLEOTIDE SEQUENCE [LARGE SCALE GENOMIC DNA]</scope>
    <source>
        <strain evidence="2">CCUG 50873</strain>
    </source>
</reference>
<dbReference type="InterPro" id="IPR046198">
    <property type="entry name" value="DUF6230"/>
</dbReference>
<dbReference type="Pfam" id="PF19741">
    <property type="entry name" value="DUF6230"/>
    <property type="match status" value="1"/>
</dbReference>
<keyword evidence="2" id="KW-1185">Reference proteome</keyword>
<comment type="caution">
    <text evidence="1">The sequence shown here is derived from an EMBL/GenBank/DDBJ whole genome shotgun (WGS) entry which is preliminary data.</text>
</comment>